<dbReference type="Proteomes" id="UP000294558">
    <property type="component" value="Unassembled WGS sequence"/>
</dbReference>
<proteinExistence type="predicted"/>
<reference evidence="1 2" key="1">
    <citation type="submission" date="2019-03" db="EMBL/GenBank/DDBJ databases">
        <title>Sequencing the genomes of 1000 actinobacteria strains.</title>
        <authorList>
            <person name="Klenk H.-P."/>
        </authorList>
    </citation>
    <scope>NUCLEOTIDE SEQUENCE [LARGE SCALE GENOMIC DNA]</scope>
    <source>
        <strain evidence="1 2">DSM 18936</strain>
    </source>
</reference>
<dbReference type="InterPro" id="IPR046037">
    <property type="entry name" value="DUF5995"/>
</dbReference>
<evidence type="ECO:0000313" key="2">
    <source>
        <dbReference type="Proteomes" id="UP000294558"/>
    </source>
</evidence>
<evidence type="ECO:0000313" key="1">
    <source>
        <dbReference type="EMBL" id="TDT16899.1"/>
    </source>
</evidence>
<name>A0A4R7I1Z6_9ACTN</name>
<comment type="caution">
    <text evidence="1">The sequence shown here is derived from an EMBL/GenBank/DDBJ whole genome shotgun (WGS) entry which is preliminary data.</text>
</comment>
<gene>
    <name evidence="1" type="ORF">BDK89_2500</name>
</gene>
<accession>A0A4R7I1Z6</accession>
<organism evidence="1 2">
    <name type="scientific">Ilumatobacter fluminis</name>
    <dbReference type="NCBI Taxonomy" id="467091"/>
    <lineage>
        <taxon>Bacteria</taxon>
        <taxon>Bacillati</taxon>
        <taxon>Actinomycetota</taxon>
        <taxon>Acidimicrobiia</taxon>
        <taxon>Acidimicrobiales</taxon>
        <taxon>Ilumatobacteraceae</taxon>
        <taxon>Ilumatobacter</taxon>
    </lineage>
</organism>
<protein>
    <submittedName>
        <fullName evidence="1">Uncharacterized protein</fullName>
    </submittedName>
</protein>
<dbReference type="Pfam" id="PF19458">
    <property type="entry name" value="DUF5995"/>
    <property type="match status" value="1"/>
</dbReference>
<sequence>MAAQVAAWDEVGDQRAVFLDCYRRMTEAVVHDVDAGRFDDGVWVSALLDRFADYYFLTVDEPPDDAEVYVPEPWLLAHAAALSGDGQPIQLLLAGVNAHINYDLVLTLVDLLDGEWAVADDDLRHVRQRDYDLINLVIAETADLVQDEVVERRSPWLDLFDRGLGRFDERLAVRLLSRWRTQVWRHAVEAVEDPAGRERRVVAIEQQCTRRARWLLL</sequence>
<dbReference type="RefSeq" id="WP_133869228.1">
    <property type="nucleotide sequence ID" value="NZ_SOAU01000001.1"/>
</dbReference>
<dbReference type="OrthoDB" id="583431at2"/>
<dbReference type="EMBL" id="SOAU01000001">
    <property type="protein sequence ID" value="TDT16899.1"/>
    <property type="molecule type" value="Genomic_DNA"/>
</dbReference>
<keyword evidence="2" id="KW-1185">Reference proteome</keyword>
<dbReference type="AlphaFoldDB" id="A0A4R7I1Z6"/>